<feature type="region of interest" description="Disordered" evidence="1">
    <location>
        <begin position="1"/>
        <end position="50"/>
    </location>
</feature>
<name>A0A8E5HKV3_USTVR</name>
<dbReference type="AlphaFoldDB" id="A0A8E5HKV3"/>
<dbReference type="EMBL" id="CP072753">
    <property type="protein sequence ID" value="QUC17305.1"/>
    <property type="molecule type" value="Genomic_DNA"/>
</dbReference>
<dbReference type="RefSeq" id="XP_042994978.1">
    <property type="nucleotide sequence ID" value="XM_043139044.1"/>
</dbReference>
<dbReference type="GeneID" id="66062324"/>
<sequence length="205" mass="21842">MQRAGAESPSFINDSPTALTASGQSTSHPREGFHPALGAFLPGSSSRGQAPARNVELYSPLGYLTHGFMQVGSSQQPIPPALDMISSSTEASRMAPPPTHLAALADNVSLFDHHLDHLDPQKDSAASDRYWLHTQGPLPATQSYSMLPSPGVASPAVRTRPRLVGRFASDHAPRAVNCHDAPFLSAVIAISQARMPQPTLMTPHR</sequence>
<evidence type="ECO:0000313" key="3">
    <source>
        <dbReference type="Proteomes" id="UP000027002"/>
    </source>
</evidence>
<gene>
    <name evidence="2" type="ORF">UV8b_01546</name>
</gene>
<reference evidence="2" key="1">
    <citation type="submission" date="2020-03" db="EMBL/GenBank/DDBJ databases">
        <title>A mixture of massive structural variations and highly conserved coding sequences in Ustilaginoidea virens genome.</title>
        <authorList>
            <person name="Zhang K."/>
            <person name="Zhao Z."/>
            <person name="Zhang Z."/>
            <person name="Li Y."/>
            <person name="Hsiang T."/>
            <person name="Sun W."/>
        </authorList>
    </citation>
    <scope>NUCLEOTIDE SEQUENCE</scope>
    <source>
        <strain evidence="2">UV-8b</strain>
    </source>
</reference>
<evidence type="ECO:0000256" key="1">
    <source>
        <dbReference type="SAM" id="MobiDB-lite"/>
    </source>
</evidence>
<dbReference type="Proteomes" id="UP000027002">
    <property type="component" value="Chromosome 1"/>
</dbReference>
<keyword evidence="3" id="KW-1185">Reference proteome</keyword>
<organism evidence="2 3">
    <name type="scientific">Ustilaginoidea virens</name>
    <name type="common">Rice false smut fungus</name>
    <name type="synonym">Villosiclava virens</name>
    <dbReference type="NCBI Taxonomy" id="1159556"/>
    <lineage>
        <taxon>Eukaryota</taxon>
        <taxon>Fungi</taxon>
        <taxon>Dikarya</taxon>
        <taxon>Ascomycota</taxon>
        <taxon>Pezizomycotina</taxon>
        <taxon>Sordariomycetes</taxon>
        <taxon>Hypocreomycetidae</taxon>
        <taxon>Hypocreales</taxon>
        <taxon>Clavicipitaceae</taxon>
        <taxon>Ustilaginoidea</taxon>
    </lineage>
</organism>
<evidence type="ECO:0000313" key="2">
    <source>
        <dbReference type="EMBL" id="QUC17305.1"/>
    </source>
</evidence>
<protein>
    <submittedName>
        <fullName evidence="2">Uncharacterized protein</fullName>
    </submittedName>
</protein>
<proteinExistence type="predicted"/>
<dbReference type="KEGG" id="uvi:66062324"/>
<feature type="compositionally biased region" description="Polar residues" evidence="1">
    <location>
        <begin position="10"/>
        <end position="27"/>
    </location>
</feature>
<accession>A0A8E5HKV3</accession>